<evidence type="ECO:0000256" key="2">
    <source>
        <dbReference type="ARBA" id="ARBA00022598"/>
    </source>
</evidence>
<dbReference type="GO" id="GO:0005524">
    <property type="term" value="F:ATP binding"/>
    <property type="evidence" value="ECO:0007669"/>
    <property type="project" value="UniProtKB-KW"/>
</dbReference>
<dbReference type="PANTHER" id="PTHR10890">
    <property type="entry name" value="CYSTEINYL-TRNA SYNTHETASE"/>
    <property type="match status" value="1"/>
</dbReference>
<dbReference type="InterPro" id="IPR014729">
    <property type="entry name" value="Rossmann-like_a/b/a_fold"/>
</dbReference>
<organism evidence="8">
    <name type="scientific">marine sediment metagenome</name>
    <dbReference type="NCBI Taxonomy" id="412755"/>
    <lineage>
        <taxon>unclassified sequences</taxon>
        <taxon>metagenomes</taxon>
        <taxon>ecological metagenomes</taxon>
    </lineage>
</organism>
<evidence type="ECO:0000256" key="6">
    <source>
        <dbReference type="ARBA" id="ARBA00022840"/>
    </source>
</evidence>
<sequence length="241" mass="27665">GNPFVRYWIHNGFVNINQEKMSKSLGNIFTIREILEHYHPEAVRLFLLSHHYRSPVDFSDQNLKEAQTGLDRLYALLKDFKEMQHRDVPSSSPEEKTIEDLITSLPEAFKTAMDDDFNTASALGVIHRTTRDLNRLLAEVKKDDKKGLSSSLLEKGLTTFTTVGNVLGILTTDPVDYFKEKQKAGMQDVTLSEEEIRNYIAQRKEARAQKDWNRADQIRDELLNKGIVLEDSPQGTTWKVK</sequence>
<keyword evidence="6" id="KW-0067">ATP-binding</keyword>
<dbReference type="Gene3D" id="1.20.120.1910">
    <property type="entry name" value="Cysteine-tRNA ligase, C-terminal anti-codon recognition domain"/>
    <property type="match status" value="1"/>
</dbReference>
<evidence type="ECO:0000256" key="3">
    <source>
        <dbReference type="ARBA" id="ARBA00022723"/>
    </source>
</evidence>
<keyword evidence="4" id="KW-0547">Nucleotide-binding</keyword>
<reference evidence="8" key="1">
    <citation type="journal article" date="2014" name="Front. Microbiol.">
        <title>High frequency of phylogenetically diverse reductive dehalogenase-homologous genes in deep subseafloor sedimentary metagenomes.</title>
        <authorList>
            <person name="Kawai M."/>
            <person name="Futagami T."/>
            <person name="Toyoda A."/>
            <person name="Takaki Y."/>
            <person name="Nishi S."/>
            <person name="Hori S."/>
            <person name="Arai W."/>
            <person name="Tsubouchi T."/>
            <person name="Morono Y."/>
            <person name="Uchiyama I."/>
            <person name="Ito T."/>
            <person name="Fujiyama A."/>
            <person name="Inagaki F."/>
            <person name="Takami H."/>
        </authorList>
    </citation>
    <scope>NUCLEOTIDE SEQUENCE</scope>
    <source>
        <strain evidence="8">Expedition CK06-06</strain>
    </source>
</reference>
<evidence type="ECO:0000256" key="4">
    <source>
        <dbReference type="ARBA" id="ARBA00022741"/>
    </source>
</evidence>
<dbReference type="GO" id="GO:0006423">
    <property type="term" value="P:cysteinyl-tRNA aminoacylation"/>
    <property type="evidence" value="ECO:0007669"/>
    <property type="project" value="InterPro"/>
</dbReference>
<dbReference type="Pfam" id="PF09190">
    <property type="entry name" value="DALR_2"/>
    <property type="match status" value="1"/>
</dbReference>
<evidence type="ECO:0000256" key="1">
    <source>
        <dbReference type="ARBA" id="ARBA00001947"/>
    </source>
</evidence>
<dbReference type="InterPro" id="IPR015273">
    <property type="entry name" value="Cys-tRNA-synt_Ia_DALR"/>
</dbReference>
<accession>X1CQI9</accession>
<proteinExistence type="predicted"/>
<gene>
    <name evidence="8" type="ORF">S01H4_43375</name>
</gene>
<keyword evidence="3" id="KW-0479">Metal-binding</keyword>
<feature type="domain" description="Cysteinyl-tRNA synthetase class Ia DALR" evidence="7">
    <location>
        <begin position="108"/>
        <end position="178"/>
    </location>
</feature>
<dbReference type="InterPro" id="IPR024909">
    <property type="entry name" value="Cys-tRNA/MSH_ligase"/>
</dbReference>
<dbReference type="Pfam" id="PF01406">
    <property type="entry name" value="tRNA-synt_1e"/>
    <property type="match status" value="1"/>
</dbReference>
<keyword evidence="2" id="KW-0436">Ligase</keyword>
<evidence type="ECO:0000256" key="5">
    <source>
        <dbReference type="ARBA" id="ARBA00022833"/>
    </source>
</evidence>
<dbReference type="InterPro" id="IPR032678">
    <property type="entry name" value="tRNA-synt_1_cat_dom"/>
</dbReference>
<dbReference type="SUPFAM" id="SSF47323">
    <property type="entry name" value="Anticodon-binding domain of a subclass of class I aminoacyl-tRNA synthetases"/>
    <property type="match status" value="1"/>
</dbReference>
<name>X1CQI9_9ZZZZ</name>
<comment type="caution">
    <text evidence="8">The sequence shown here is derived from an EMBL/GenBank/DDBJ whole genome shotgun (WGS) entry which is preliminary data.</text>
</comment>
<dbReference type="Pfam" id="PF23493">
    <property type="entry name" value="CysS_C"/>
    <property type="match status" value="1"/>
</dbReference>
<evidence type="ECO:0000313" key="8">
    <source>
        <dbReference type="EMBL" id="GAG98383.1"/>
    </source>
</evidence>
<comment type="cofactor">
    <cofactor evidence="1">
        <name>Zn(2+)</name>
        <dbReference type="ChEBI" id="CHEBI:29105"/>
    </cofactor>
</comment>
<dbReference type="GO" id="GO:0005737">
    <property type="term" value="C:cytoplasm"/>
    <property type="evidence" value="ECO:0007669"/>
    <property type="project" value="InterPro"/>
</dbReference>
<dbReference type="GO" id="GO:0046872">
    <property type="term" value="F:metal ion binding"/>
    <property type="evidence" value="ECO:0007669"/>
    <property type="project" value="UniProtKB-KW"/>
</dbReference>
<dbReference type="SMART" id="SM00840">
    <property type="entry name" value="DALR_2"/>
    <property type="match status" value="1"/>
</dbReference>
<dbReference type="Gene3D" id="3.40.50.620">
    <property type="entry name" value="HUPs"/>
    <property type="match status" value="1"/>
</dbReference>
<protein>
    <recommendedName>
        <fullName evidence="7">Cysteinyl-tRNA synthetase class Ia DALR domain-containing protein</fullName>
    </recommendedName>
</protein>
<dbReference type="InterPro" id="IPR056411">
    <property type="entry name" value="CysS_C"/>
</dbReference>
<dbReference type="SUPFAM" id="SSF52374">
    <property type="entry name" value="Nucleotidylyl transferase"/>
    <property type="match status" value="1"/>
</dbReference>
<dbReference type="InterPro" id="IPR009080">
    <property type="entry name" value="tRNAsynth_Ia_anticodon-bd"/>
</dbReference>
<dbReference type="CDD" id="cd07963">
    <property type="entry name" value="Anticodon_Ia_Cys"/>
    <property type="match status" value="1"/>
</dbReference>
<keyword evidence="5" id="KW-0862">Zinc</keyword>
<dbReference type="EMBL" id="BART01023921">
    <property type="protein sequence ID" value="GAG98383.1"/>
    <property type="molecule type" value="Genomic_DNA"/>
</dbReference>
<feature type="non-terminal residue" evidence="8">
    <location>
        <position position="1"/>
    </location>
</feature>
<evidence type="ECO:0000259" key="7">
    <source>
        <dbReference type="SMART" id="SM00840"/>
    </source>
</evidence>
<dbReference type="AlphaFoldDB" id="X1CQI9"/>
<dbReference type="PANTHER" id="PTHR10890:SF32">
    <property type="entry name" value="CYSTEINE--TRNA LIGASE, CHLOROPLASTIC_MITOCHONDRIAL-LIKE"/>
    <property type="match status" value="1"/>
</dbReference>
<dbReference type="GO" id="GO:0004817">
    <property type="term" value="F:cysteine-tRNA ligase activity"/>
    <property type="evidence" value="ECO:0007669"/>
    <property type="project" value="InterPro"/>
</dbReference>